<dbReference type="InterPro" id="IPR011250">
    <property type="entry name" value="OMP/PagP_B-barrel"/>
</dbReference>
<dbReference type="GO" id="GO:0009279">
    <property type="term" value="C:cell outer membrane"/>
    <property type="evidence" value="ECO:0007669"/>
    <property type="project" value="UniProtKB-SubCell"/>
</dbReference>
<accession>A0A1G6Z0Z3</accession>
<keyword evidence="6" id="KW-0406">Ion transport</keyword>
<reference evidence="12 13" key="1">
    <citation type="submission" date="2016-10" db="EMBL/GenBank/DDBJ databases">
        <authorList>
            <person name="de Groot N.N."/>
        </authorList>
    </citation>
    <scope>NUCLEOTIDE SEQUENCE [LARGE SCALE GENOMIC DNA]</scope>
    <source>
        <strain evidence="12 13">ATCC 700224</strain>
    </source>
</reference>
<evidence type="ECO:0000256" key="2">
    <source>
        <dbReference type="ARBA" id="ARBA00022448"/>
    </source>
</evidence>
<dbReference type="EMBL" id="FNAP01000002">
    <property type="protein sequence ID" value="SDD96280.1"/>
    <property type="molecule type" value="Genomic_DNA"/>
</dbReference>
<dbReference type="PANTHER" id="PTHR30329:SF21">
    <property type="entry name" value="LIPOPROTEIN YIAD-RELATED"/>
    <property type="match status" value="1"/>
</dbReference>
<dbReference type="SUPFAM" id="SSF56925">
    <property type="entry name" value="OMPA-like"/>
    <property type="match status" value="1"/>
</dbReference>
<proteinExistence type="predicted"/>
<evidence type="ECO:0000256" key="4">
    <source>
        <dbReference type="ARBA" id="ARBA00022692"/>
    </source>
</evidence>
<keyword evidence="3" id="KW-1134">Transmembrane beta strand</keyword>
<keyword evidence="8 10" id="KW-0472">Membrane</keyword>
<evidence type="ECO:0000256" key="1">
    <source>
        <dbReference type="ARBA" id="ARBA00004571"/>
    </source>
</evidence>
<dbReference type="PRINTS" id="PR01021">
    <property type="entry name" value="OMPADOMAIN"/>
</dbReference>
<dbReference type="PANTHER" id="PTHR30329">
    <property type="entry name" value="STATOR ELEMENT OF FLAGELLAR MOTOR COMPLEX"/>
    <property type="match status" value="1"/>
</dbReference>
<keyword evidence="4" id="KW-0812">Transmembrane</keyword>
<evidence type="ECO:0000313" key="13">
    <source>
        <dbReference type="Proteomes" id="UP000199412"/>
    </source>
</evidence>
<dbReference type="InterPro" id="IPR036737">
    <property type="entry name" value="OmpA-like_sf"/>
</dbReference>
<dbReference type="RefSeq" id="WP_092782696.1">
    <property type="nucleotide sequence ID" value="NZ_FNAP01000002.1"/>
</dbReference>
<name>A0A1G6Z0Z3_9PROT</name>
<dbReference type="GO" id="GO:0015288">
    <property type="term" value="F:porin activity"/>
    <property type="evidence" value="ECO:0007669"/>
    <property type="project" value="UniProtKB-KW"/>
</dbReference>
<evidence type="ECO:0000313" key="12">
    <source>
        <dbReference type="EMBL" id="SDD96280.1"/>
    </source>
</evidence>
<keyword evidence="5" id="KW-0732">Signal</keyword>
<evidence type="ECO:0000256" key="8">
    <source>
        <dbReference type="ARBA" id="ARBA00023136"/>
    </source>
</evidence>
<dbReference type="PROSITE" id="PS51123">
    <property type="entry name" value="OMPA_2"/>
    <property type="match status" value="1"/>
</dbReference>
<dbReference type="InterPro" id="IPR050330">
    <property type="entry name" value="Bact_OuterMem_StrucFunc"/>
</dbReference>
<dbReference type="GO" id="GO:0006811">
    <property type="term" value="P:monoatomic ion transport"/>
    <property type="evidence" value="ECO:0007669"/>
    <property type="project" value="UniProtKB-KW"/>
</dbReference>
<keyword evidence="2" id="KW-0813">Transport</keyword>
<evidence type="ECO:0000259" key="11">
    <source>
        <dbReference type="PROSITE" id="PS51123"/>
    </source>
</evidence>
<dbReference type="GO" id="GO:0046930">
    <property type="term" value="C:pore complex"/>
    <property type="evidence" value="ECO:0007669"/>
    <property type="project" value="UniProtKB-KW"/>
</dbReference>
<protein>
    <submittedName>
        <fullName evidence="12">Outer membrane protein OmpA</fullName>
    </submittedName>
</protein>
<keyword evidence="13" id="KW-1185">Reference proteome</keyword>
<dbReference type="InterPro" id="IPR006665">
    <property type="entry name" value="OmpA-like"/>
</dbReference>
<dbReference type="OrthoDB" id="189250at2"/>
<dbReference type="Gene3D" id="2.40.160.20">
    <property type="match status" value="1"/>
</dbReference>
<dbReference type="SUPFAM" id="SSF103088">
    <property type="entry name" value="OmpA-like"/>
    <property type="match status" value="1"/>
</dbReference>
<keyword evidence="9" id="KW-0998">Cell outer membrane</keyword>
<keyword evidence="7" id="KW-0626">Porin</keyword>
<evidence type="ECO:0000256" key="3">
    <source>
        <dbReference type="ARBA" id="ARBA00022452"/>
    </source>
</evidence>
<dbReference type="Proteomes" id="UP000199412">
    <property type="component" value="Unassembled WGS sequence"/>
</dbReference>
<dbReference type="AlphaFoldDB" id="A0A1G6Z0Z3"/>
<comment type="subcellular location">
    <subcellularLocation>
        <location evidence="1">Cell outer membrane</location>
        <topology evidence="1">Multi-pass membrane protein</topology>
    </subcellularLocation>
</comment>
<evidence type="ECO:0000256" key="9">
    <source>
        <dbReference type="ARBA" id="ARBA00023237"/>
    </source>
</evidence>
<dbReference type="CDD" id="cd07185">
    <property type="entry name" value="OmpA_C-like"/>
    <property type="match status" value="1"/>
</dbReference>
<dbReference type="InterPro" id="IPR006664">
    <property type="entry name" value="OMP_bac"/>
</dbReference>
<dbReference type="Gene3D" id="3.30.1330.60">
    <property type="entry name" value="OmpA-like domain"/>
    <property type="match status" value="1"/>
</dbReference>
<dbReference type="Pfam" id="PF13505">
    <property type="entry name" value="OMP_b-brl"/>
    <property type="match status" value="1"/>
</dbReference>
<evidence type="ECO:0000256" key="5">
    <source>
        <dbReference type="ARBA" id="ARBA00022729"/>
    </source>
</evidence>
<feature type="domain" description="OmpA-like" evidence="11">
    <location>
        <begin position="237"/>
        <end position="351"/>
    </location>
</feature>
<dbReference type="Pfam" id="PF00691">
    <property type="entry name" value="OmpA"/>
    <property type="match status" value="1"/>
</dbReference>
<dbReference type="STRING" id="69960.SAMN05421720_102206"/>
<gene>
    <name evidence="12" type="ORF">SAMN05421720_102206</name>
</gene>
<dbReference type="InterPro" id="IPR027385">
    <property type="entry name" value="Beta-barrel_OMP"/>
</dbReference>
<evidence type="ECO:0000256" key="10">
    <source>
        <dbReference type="PROSITE-ProRule" id="PRU00473"/>
    </source>
</evidence>
<evidence type="ECO:0000256" key="7">
    <source>
        <dbReference type="ARBA" id="ARBA00023114"/>
    </source>
</evidence>
<sequence length="351" mass="36846">MLAHRKGRIAGIAAIVIGMAASFPVLADQLPEGPYFGVGGGLNLNGGGDIKNNGVRRDLDTDLGFVGLGSFGYAFGNGLRAEIEGGHRRNTVEDWGGTSVSGHLSAWHAMVNALYDFPTGNRLSPYIGAGIGTAVVSIDAKNTAAGVRMDDTDVSFAYQAIIGMGYDIMDNLAVTADYRFLHAVDLEHQFSGGGGGDPGDSYLNHSFVLGLRYAFGVPAQTETVQAAESSAAVEAPEPPPVVPNSYLVFFAFDSHALTPEATGVVDTAANNALQVGPTRIEVTGHTDRAGPESYNMILSQRRAEAVMTRLVAQGVPRDAIAVFAKGEDEPLIPTGDGVSEAQNRRVEIILL</sequence>
<organism evidence="12 13">
    <name type="scientific">Rhodospira trueperi</name>
    <dbReference type="NCBI Taxonomy" id="69960"/>
    <lineage>
        <taxon>Bacteria</taxon>
        <taxon>Pseudomonadati</taxon>
        <taxon>Pseudomonadota</taxon>
        <taxon>Alphaproteobacteria</taxon>
        <taxon>Rhodospirillales</taxon>
        <taxon>Rhodospirillaceae</taxon>
        <taxon>Rhodospira</taxon>
    </lineage>
</organism>
<evidence type="ECO:0000256" key="6">
    <source>
        <dbReference type="ARBA" id="ARBA00023065"/>
    </source>
</evidence>